<organism evidence="1 2">
    <name type="scientific">Didymella heteroderae</name>
    <dbReference type="NCBI Taxonomy" id="1769908"/>
    <lineage>
        <taxon>Eukaryota</taxon>
        <taxon>Fungi</taxon>
        <taxon>Dikarya</taxon>
        <taxon>Ascomycota</taxon>
        <taxon>Pezizomycotina</taxon>
        <taxon>Dothideomycetes</taxon>
        <taxon>Pleosporomycetidae</taxon>
        <taxon>Pleosporales</taxon>
        <taxon>Pleosporineae</taxon>
        <taxon>Didymellaceae</taxon>
        <taxon>Didymella</taxon>
    </lineage>
</organism>
<dbReference type="EMBL" id="SWKV01000519">
    <property type="protein sequence ID" value="KAF3016394.1"/>
    <property type="molecule type" value="Genomic_DNA"/>
</dbReference>
<evidence type="ECO:0000313" key="2">
    <source>
        <dbReference type="Proteomes" id="UP000758155"/>
    </source>
</evidence>
<gene>
    <name evidence="1" type="ORF">E8E12_000124</name>
</gene>
<accession>A0A9P4WF59</accession>
<keyword evidence="2" id="KW-1185">Reference proteome</keyword>
<protein>
    <submittedName>
        <fullName evidence="1">Uncharacterized protein</fullName>
    </submittedName>
</protein>
<dbReference type="Proteomes" id="UP000758155">
    <property type="component" value="Unassembled WGS sequence"/>
</dbReference>
<dbReference type="OrthoDB" id="3710159at2759"/>
<reference evidence="1" key="1">
    <citation type="submission" date="2019-04" db="EMBL/GenBank/DDBJ databases">
        <title>Sequencing of skin fungus with MAO and IRED activity.</title>
        <authorList>
            <person name="Marsaioli A.J."/>
            <person name="Bonatto J.M.C."/>
            <person name="Reis Junior O."/>
        </authorList>
    </citation>
    <scope>NUCLEOTIDE SEQUENCE</scope>
    <source>
        <strain evidence="1">28M1</strain>
    </source>
</reference>
<name>A0A9P4WF59_9PLEO</name>
<sequence length="174" mass="19574">MSKRAYADFDPDVSFALTEPARAPEATYETLREVCAKILDNLRTGYDGTEERERECAGLYILFTELYSGIGELTREGRQLSEETVRNLDDYVKALCEALDEVYALDPGVLVSNEEHRKLVAMRRALKIDTDKSAACTVPCQTASALLHKMLVAMYDLLSVVPSDIMISMRQLRK</sequence>
<proteinExistence type="predicted"/>
<comment type="caution">
    <text evidence="1">The sequence shown here is derived from an EMBL/GenBank/DDBJ whole genome shotgun (WGS) entry which is preliminary data.</text>
</comment>
<evidence type="ECO:0000313" key="1">
    <source>
        <dbReference type="EMBL" id="KAF3016394.1"/>
    </source>
</evidence>
<dbReference type="AlphaFoldDB" id="A0A9P4WF59"/>